<dbReference type="Pfam" id="PF00072">
    <property type="entry name" value="Response_reg"/>
    <property type="match status" value="1"/>
</dbReference>
<keyword evidence="5" id="KW-1185">Reference proteome</keyword>
<dbReference type="InterPro" id="IPR001789">
    <property type="entry name" value="Sig_transdc_resp-reg_receiver"/>
</dbReference>
<dbReference type="InterPro" id="IPR046947">
    <property type="entry name" value="LytR-like"/>
</dbReference>
<keyword evidence="1" id="KW-0597">Phosphoprotein</keyword>
<proteinExistence type="predicted"/>
<feature type="domain" description="HTH LytTR-type" evidence="3">
    <location>
        <begin position="133"/>
        <end position="231"/>
    </location>
</feature>
<dbReference type="SMART" id="SM00850">
    <property type="entry name" value="LytTR"/>
    <property type="match status" value="1"/>
</dbReference>
<dbReference type="Gene3D" id="2.40.50.1020">
    <property type="entry name" value="LytTr DNA-binding domain"/>
    <property type="match status" value="1"/>
</dbReference>
<accession>A0ABW6BC09</accession>
<dbReference type="SUPFAM" id="SSF52172">
    <property type="entry name" value="CheY-like"/>
    <property type="match status" value="1"/>
</dbReference>
<reference evidence="5" key="1">
    <citation type="journal article" date="2019" name="Int. J. Syst. Evol. Microbiol.">
        <title>The Global Catalogue of Microorganisms (GCM) 10K type strain sequencing project: providing services to taxonomists for standard genome sequencing and annotation.</title>
        <authorList>
            <consortium name="The Broad Institute Genomics Platform"/>
            <consortium name="The Broad Institute Genome Sequencing Center for Infectious Disease"/>
            <person name="Wu L."/>
            <person name="Ma J."/>
        </authorList>
    </citation>
    <scope>NUCLEOTIDE SEQUENCE [LARGE SCALE GENOMIC DNA]</scope>
    <source>
        <strain evidence="5">KCTC 23098</strain>
    </source>
</reference>
<dbReference type="Gene3D" id="3.40.50.2300">
    <property type="match status" value="1"/>
</dbReference>
<name>A0ABW6BC09_9SPHI</name>
<dbReference type="PANTHER" id="PTHR37299:SF1">
    <property type="entry name" value="STAGE 0 SPORULATION PROTEIN A HOMOLOG"/>
    <property type="match status" value="1"/>
</dbReference>
<sequence length="232" mass="26515">MQHLRIAIVEDEMIIAGDIYDFILEFGYEPCEIASSYEEAIKIATEQKPDLFLLDITLKGSKSGLDIANTLQELRIPFIFITSHADSNYITAAKETRPYGYLIKPFTKHDLFAAIEMAASHVKHHPLTSSLFIPMGKGKQRVALKEIIFVKANGNYVELQIQTKRIALRKNLKEFEAKLPLSHTFVRVHKSYLVNRKHIVSYNQMELNLSDQTKIPIGRTFYNDLRYALGVA</sequence>
<evidence type="ECO:0000259" key="2">
    <source>
        <dbReference type="PROSITE" id="PS50110"/>
    </source>
</evidence>
<feature type="domain" description="Response regulatory" evidence="2">
    <location>
        <begin position="5"/>
        <end position="119"/>
    </location>
</feature>
<evidence type="ECO:0000313" key="5">
    <source>
        <dbReference type="Proteomes" id="UP001597560"/>
    </source>
</evidence>
<dbReference type="InterPro" id="IPR007492">
    <property type="entry name" value="LytTR_DNA-bd_dom"/>
</dbReference>
<comment type="caution">
    <text evidence="4">The sequence shown here is derived from an EMBL/GenBank/DDBJ whole genome shotgun (WGS) entry which is preliminary data.</text>
</comment>
<evidence type="ECO:0000313" key="4">
    <source>
        <dbReference type="EMBL" id="MFD2965365.1"/>
    </source>
</evidence>
<dbReference type="PROSITE" id="PS50110">
    <property type="entry name" value="RESPONSE_REGULATORY"/>
    <property type="match status" value="1"/>
</dbReference>
<dbReference type="CDD" id="cd17534">
    <property type="entry name" value="REC_DC-like"/>
    <property type="match status" value="1"/>
</dbReference>
<dbReference type="RefSeq" id="WP_377613341.1">
    <property type="nucleotide sequence ID" value="NZ_JBHUPA010000029.1"/>
</dbReference>
<evidence type="ECO:0000256" key="1">
    <source>
        <dbReference type="PROSITE-ProRule" id="PRU00169"/>
    </source>
</evidence>
<dbReference type="SMART" id="SM00448">
    <property type="entry name" value="REC"/>
    <property type="match status" value="1"/>
</dbReference>
<gene>
    <name evidence="4" type="ORF">ACFS6J_26425</name>
</gene>
<evidence type="ECO:0000259" key="3">
    <source>
        <dbReference type="PROSITE" id="PS50930"/>
    </source>
</evidence>
<protein>
    <submittedName>
        <fullName evidence="4">LytR/AlgR family response regulator transcription factor</fullName>
    </submittedName>
</protein>
<dbReference type="Proteomes" id="UP001597560">
    <property type="component" value="Unassembled WGS sequence"/>
</dbReference>
<feature type="modified residue" description="4-aspartylphosphate" evidence="1">
    <location>
        <position position="55"/>
    </location>
</feature>
<dbReference type="Pfam" id="PF04397">
    <property type="entry name" value="LytTR"/>
    <property type="match status" value="1"/>
</dbReference>
<dbReference type="PANTHER" id="PTHR37299">
    <property type="entry name" value="TRANSCRIPTIONAL REGULATOR-RELATED"/>
    <property type="match status" value="1"/>
</dbReference>
<dbReference type="PROSITE" id="PS50930">
    <property type="entry name" value="HTH_LYTTR"/>
    <property type="match status" value="1"/>
</dbReference>
<organism evidence="4 5">
    <name type="scientific">Olivibacter jilunii</name>
    <dbReference type="NCBI Taxonomy" id="985016"/>
    <lineage>
        <taxon>Bacteria</taxon>
        <taxon>Pseudomonadati</taxon>
        <taxon>Bacteroidota</taxon>
        <taxon>Sphingobacteriia</taxon>
        <taxon>Sphingobacteriales</taxon>
        <taxon>Sphingobacteriaceae</taxon>
        <taxon>Olivibacter</taxon>
    </lineage>
</organism>
<dbReference type="InterPro" id="IPR011006">
    <property type="entry name" value="CheY-like_superfamily"/>
</dbReference>
<dbReference type="EMBL" id="JBHUPA010000029">
    <property type="protein sequence ID" value="MFD2965365.1"/>
    <property type="molecule type" value="Genomic_DNA"/>
</dbReference>